<gene>
    <name evidence="2" type="ORF">GA0071312_2067</name>
    <name evidence="1" type="ORF">HLUCCO17_09475</name>
</gene>
<evidence type="ECO:0000313" key="1">
    <source>
        <dbReference type="EMBL" id="KPQ10909.1"/>
    </source>
</evidence>
<evidence type="ECO:0000313" key="2">
    <source>
        <dbReference type="EMBL" id="SCC81134.1"/>
    </source>
</evidence>
<evidence type="ECO:0000313" key="3">
    <source>
        <dbReference type="Proteomes" id="UP000050497"/>
    </source>
</evidence>
<organism evidence="1 3">
    <name type="scientific">Saliniramus fredricksonii</name>
    <dbReference type="NCBI Taxonomy" id="1653334"/>
    <lineage>
        <taxon>Bacteria</taxon>
        <taxon>Pseudomonadati</taxon>
        <taxon>Pseudomonadota</taxon>
        <taxon>Alphaproteobacteria</taxon>
        <taxon>Hyphomicrobiales</taxon>
        <taxon>Salinarimonadaceae</taxon>
        <taxon>Saliniramus</taxon>
    </lineage>
</organism>
<dbReference type="InterPro" id="IPR010982">
    <property type="entry name" value="Lambda_DNA-bd_dom_sf"/>
</dbReference>
<accession>A0A0P7Y378</accession>
<dbReference type="OrthoDB" id="7863224at2"/>
<protein>
    <submittedName>
        <fullName evidence="1">Uncharacterized protein</fullName>
    </submittedName>
</protein>
<dbReference type="Proteomes" id="UP000050497">
    <property type="component" value="Unassembled WGS sequence"/>
</dbReference>
<evidence type="ECO:0000313" key="4">
    <source>
        <dbReference type="Proteomes" id="UP000182800"/>
    </source>
</evidence>
<dbReference type="EMBL" id="FMBM01000002">
    <property type="protein sequence ID" value="SCC81134.1"/>
    <property type="molecule type" value="Genomic_DNA"/>
</dbReference>
<dbReference type="EMBL" id="LJSX01000012">
    <property type="protein sequence ID" value="KPQ10909.1"/>
    <property type="molecule type" value="Genomic_DNA"/>
</dbReference>
<dbReference type="AlphaFoldDB" id="A0A0P7Y378"/>
<reference evidence="1 3" key="1">
    <citation type="submission" date="2015-09" db="EMBL/GenBank/DDBJ databases">
        <title>Identification and resolution of microdiversity through metagenomic sequencing of parallel consortia.</title>
        <authorList>
            <person name="Nelson W.C."/>
            <person name="Romine M.F."/>
            <person name="Lindemann S.R."/>
        </authorList>
    </citation>
    <scope>NUCLEOTIDE SEQUENCE [LARGE SCALE GENOMIC DNA]</scope>
    <source>
        <strain evidence="1">HL-109</strain>
    </source>
</reference>
<keyword evidence="4" id="KW-1185">Reference proteome</keyword>
<sequence>MSPINAPDHEFSHRMKVALEGNPRIPEKNKGMFSWVRNELREKHGIEVTLETVRKWYAGTIRPRAKKLEALAEILSADTAWLAHGSTIMQDTLDTARHRASSHGAINVVAGLLQIEGVSIAFPEDENEAQRSHFFGIHQGRHSGVFVSHGQKRAGAYRFEFPSVGEKVKLVFTIIDEEDEFRMFIPAEADIREDANYRGGFYTISAMLKGHEMLMNDKLLLQLAKKASLIFKEPVPQMNNERRDTR</sequence>
<proteinExistence type="predicted"/>
<dbReference type="GO" id="GO:0003677">
    <property type="term" value="F:DNA binding"/>
    <property type="evidence" value="ECO:0007669"/>
    <property type="project" value="InterPro"/>
</dbReference>
<comment type="caution">
    <text evidence="1">The sequence shown here is derived from an EMBL/GenBank/DDBJ whole genome shotgun (WGS) entry which is preliminary data.</text>
</comment>
<reference evidence="2 4" key="2">
    <citation type="submission" date="2016-08" db="EMBL/GenBank/DDBJ databases">
        <authorList>
            <person name="Varghese N."/>
            <person name="Submissions Spin"/>
        </authorList>
    </citation>
    <scope>NUCLEOTIDE SEQUENCE [LARGE SCALE GENOMIC DNA]</scope>
    <source>
        <strain evidence="2 4">HL-109</strain>
    </source>
</reference>
<dbReference type="Gene3D" id="1.10.260.40">
    <property type="entry name" value="lambda repressor-like DNA-binding domains"/>
    <property type="match status" value="1"/>
</dbReference>
<name>A0A0P7Y378_9HYPH</name>
<dbReference type="RefSeq" id="WP_131817771.1">
    <property type="nucleotide sequence ID" value="NZ_FMBM01000002.1"/>
</dbReference>
<dbReference type="Proteomes" id="UP000182800">
    <property type="component" value="Unassembled WGS sequence"/>
</dbReference>